<evidence type="ECO:0000256" key="6">
    <source>
        <dbReference type="ARBA" id="ARBA00022771"/>
    </source>
</evidence>
<evidence type="ECO:0000313" key="13">
    <source>
        <dbReference type="EMBL" id="OMJ88096.1"/>
    </source>
</evidence>
<evidence type="ECO:0000259" key="11">
    <source>
        <dbReference type="PROSITE" id="PS50089"/>
    </source>
</evidence>
<dbReference type="Pfam" id="PF01485">
    <property type="entry name" value="IBR"/>
    <property type="match status" value="1"/>
</dbReference>
<feature type="domain" description="RING-type" evidence="12">
    <location>
        <begin position="1"/>
        <end position="193"/>
    </location>
</feature>
<keyword evidence="3" id="KW-0808">Transferase</keyword>
<organism evidence="13 14">
    <name type="scientific">Stentor coeruleus</name>
    <dbReference type="NCBI Taxonomy" id="5963"/>
    <lineage>
        <taxon>Eukaryota</taxon>
        <taxon>Sar</taxon>
        <taxon>Alveolata</taxon>
        <taxon>Ciliophora</taxon>
        <taxon>Postciliodesmatophora</taxon>
        <taxon>Heterotrichea</taxon>
        <taxon>Heterotrichida</taxon>
        <taxon>Stentoridae</taxon>
        <taxon>Stentor</taxon>
    </lineage>
</organism>
<dbReference type="InterPro" id="IPR031127">
    <property type="entry name" value="E3_UB_ligase_RBR"/>
</dbReference>
<dbReference type="SUPFAM" id="SSF57850">
    <property type="entry name" value="RING/U-box"/>
    <property type="match status" value="3"/>
</dbReference>
<keyword evidence="6 9" id="KW-0863">Zinc-finger</keyword>
<evidence type="ECO:0000259" key="12">
    <source>
        <dbReference type="PROSITE" id="PS51873"/>
    </source>
</evidence>
<evidence type="ECO:0000256" key="9">
    <source>
        <dbReference type="PROSITE-ProRule" id="PRU00175"/>
    </source>
</evidence>
<proteinExistence type="predicted"/>
<keyword evidence="10" id="KW-1133">Transmembrane helix</keyword>
<dbReference type="OrthoDB" id="10009520at2759"/>
<keyword evidence="4" id="KW-0479">Metal-binding</keyword>
<dbReference type="Gene3D" id="1.20.120.1750">
    <property type="match status" value="1"/>
</dbReference>
<keyword evidence="10" id="KW-0472">Membrane</keyword>
<dbReference type="InterPro" id="IPR017907">
    <property type="entry name" value="Znf_RING_CS"/>
</dbReference>
<dbReference type="PANTHER" id="PTHR11685">
    <property type="entry name" value="RBR FAMILY RING FINGER AND IBR DOMAIN-CONTAINING"/>
    <property type="match status" value="1"/>
</dbReference>
<feature type="transmembrane region" description="Helical" evidence="10">
    <location>
        <begin position="248"/>
        <end position="275"/>
    </location>
</feature>
<dbReference type="AlphaFoldDB" id="A0A1R2CGN2"/>
<dbReference type="SMART" id="SM00647">
    <property type="entry name" value="IBR"/>
    <property type="match status" value="2"/>
</dbReference>
<keyword evidence="10" id="KW-0812">Transmembrane</keyword>
<evidence type="ECO:0000256" key="7">
    <source>
        <dbReference type="ARBA" id="ARBA00022786"/>
    </source>
</evidence>
<dbReference type="InterPro" id="IPR013083">
    <property type="entry name" value="Znf_RING/FYVE/PHD"/>
</dbReference>
<dbReference type="GO" id="GO:0008270">
    <property type="term" value="F:zinc ion binding"/>
    <property type="evidence" value="ECO:0007669"/>
    <property type="project" value="UniProtKB-KW"/>
</dbReference>
<evidence type="ECO:0000313" key="14">
    <source>
        <dbReference type="Proteomes" id="UP000187209"/>
    </source>
</evidence>
<dbReference type="Gene3D" id="3.30.40.10">
    <property type="entry name" value="Zinc/RING finger domain, C3HC4 (zinc finger)"/>
    <property type="match status" value="1"/>
</dbReference>
<accession>A0A1R2CGN2</accession>
<dbReference type="Pfam" id="PF22191">
    <property type="entry name" value="IBR_1"/>
    <property type="match status" value="1"/>
</dbReference>
<comment type="catalytic activity">
    <reaction evidence="1">
        <text>[E2 ubiquitin-conjugating enzyme]-S-ubiquitinyl-L-cysteine + [acceptor protein]-L-lysine = [E2 ubiquitin-conjugating enzyme]-L-cysteine + [acceptor protein]-N(6)-ubiquitinyl-L-lysine.</text>
        <dbReference type="EC" id="2.3.2.31"/>
    </reaction>
</comment>
<evidence type="ECO:0000256" key="4">
    <source>
        <dbReference type="ARBA" id="ARBA00022723"/>
    </source>
</evidence>
<dbReference type="EMBL" id="MPUH01000159">
    <property type="protein sequence ID" value="OMJ88096.1"/>
    <property type="molecule type" value="Genomic_DNA"/>
</dbReference>
<dbReference type="PROSITE" id="PS50089">
    <property type="entry name" value="ZF_RING_2"/>
    <property type="match status" value="1"/>
</dbReference>
<dbReference type="EC" id="2.3.2.31" evidence="2"/>
<evidence type="ECO:0000256" key="10">
    <source>
        <dbReference type="SAM" id="Phobius"/>
    </source>
</evidence>
<keyword evidence="14" id="KW-1185">Reference proteome</keyword>
<evidence type="ECO:0000256" key="2">
    <source>
        <dbReference type="ARBA" id="ARBA00012251"/>
    </source>
</evidence>
<feature type="transmembrane region" description="Helical" evidence="10">
    <location>
        <begin position="296"/>
        <end position="312"/>
    </location>
</feature>
<dbReference type="InterPro" id="IPR001841">
    <property type="entry name" value="Znf_RING"/>
</dbReference>
<feature type="transmembrane region" description="Helical" evidence="10">
    <location>
        <begin position="200"/>
        <end position="222"/>
    </location>
</feature>
<dbReference type="GO" id="GO:0061630">
    <property type="term" value="F:ubiquitin protein ligase activity"/>
    <property type="evidence" value="ECO:0007669"/>
    <property type="project" value="UniProtKB-EC"/>
</dbReference>
<evidence type="ECO:0000256" key="3">
    <source>
        <dbReference type="ARBA" id="ARBA00022679"/>
    </source>
</evidence>
<keyword evidence="5" id="KW-0677">Repeat</keyword>
<comment type="caution">
    <text evidence="13">The sequence shown here is derived from an EMBL/GenBank/DDBJ whole genome shotgun (WGS) entry which is preliminary data.</text>
</comment>
<evidence type="ECO:0000256" key="1">
    <source>
        <dbReference type="ARBA" id="ARBA00001798"/>
    </source>
</evidence>
<feature type="domain" description="RING-type" evidence="11">
    <location>
        <begin position="4"/>
        <end position="46"/>
    </location>
</feature>
<dbReference type="PROSITE" id="PS00518">
    <property type="entry name" value="ZF_RING_1"/>
    <property type="match status" value="1"/>
</dbReference>
<keyword evidence="7" id="KW-0833">Ubl conjugation pathway</keyword>
<dbReference type="Proteomes" id="UP000187209">
    <property type="component" value="Unassembled WGS sequence"/>
</dbReference>
<keyword evidence="8" id="KW-0862">Zinc</keyword>
<name>A0A1R2CGN2_9CILI</name>
<dbReference type="PROSITE" id="PS51873">
    <property type="entry name" value="TRIAD"/>
    <property type="match status" value="1"/>
</dbReference>
<protein>
    <recommendedName>
        <fullName evidence="2">RBR-type E3 ubiquitin transferase</fullName>
        <ecNumber evidence="2">2.3.2.31</ecNumber>
    </recommendedName>
</protein>
<dbReference type="InterPro" id="IPR002867">
    <property type="entry name" value="IBR_dom"/>
</dbReference>
<evidence type="ECO:0000256" key="8">
    <source>
        <dbReference type="ARBA" id="ARBA00022833"/>
    </source>
</evidence>
<gene>
    <name evidence="13" type="ORF">SteCoe_9994</name>
</gene>
<evidence type="ECO:0000256" key="5">
    <source>
        <dbReference type="ARBA" id="ARBA00022737"/>
    </source>
</evidence>
<dbReference type="GO" id="GO:0016567">
    <property type="term" value="P:protein ubiquitination"/>
    <property type="evidence" value="ECO:0007669"/>
    <property type="project" value="InterPro"/>
</dbReference>
<dbReference type="InterPro" id="IPR044066">
    <property type="entry name" value="TRIAD_supradom"/>
</dbReference>
<dbReference type="CDD" id="cd20336">
    <property type="entry name" value="Rcat_RBR"/>
    <property type="match status" value="1"/>
</dbReference>
<sequence length="357" mass="41551">MPECLICREEWPSANPPFCCKHNFCDRCAFEITENKVNPMPCPYYNCPYLLNEDEIQKVVGTELFDKYKLFNRNTELVKNPNLRFCPQADCQGYDIGSSKKHKLACNECSFEYCYYCNEKWHISKTCKNSQDIKFDQWSLNHDVKYCPNCKRRIEKAGGCPSMECPVCKAHWCWYCGKDLANGHDPILCVFVQDSWELRYWFIFFLIFGPITVPFGLGMFLIHLGQNYLTDSDKESKFISKVIKWKYITYPLIIILSPLLTIILLLSSGVFVVYINRSAFRPYSSGCYSKTFKNKYARYILMFILSCIISGVLTSICLIAICLTPLIGVFFLIGKLYTDINEKKRFKDEKSLGYIDI</sequence>
<reference evidence="13 14" key="1">
    <citation type="submission" date="2016-11" db="EMBL/GenBank/DDBJ databases">
        <title>The macronuclear genome of Stentor coeruleus: a giant cell with tiny introns.</title>
        <authorList>
            <person name="Slabodnick M."/>
            <person name="Ruby J.G."/>
            <person name="Reiff S.B."/>
            <person name="Swart E.C."/>
            <person name="Gosai S."/>
            <person name="Prabakaran S."/>
            <person name="Witkowska E."/>
            <person name="Larue G.E."/>
            <person name="Fisher S."/>
            <person name="Freeman R.M."/>
            <person name="Gunawardena J."/>
            <person name="Chu W."/>
            <person name="Stover N.A."/>
            <person name="Gregory B.D."/>
            <person name="Nowacki M."/>
            <person name="Derisi J."/>
            <person name="Roy S.W."/>
            <person name="Marshall W.F."/>
            <person name="Sood P."/>
        </authorList>
    </citation>
    <scope>NUCLEOTIDE SEQUENCE [LARGE SCALE GENOMIC DNA]</scope>
    <source>
        <strain evidence="13">WM001</strain>
    </source>
</reference>